<proteinExistence type="predicted"/>
<reference evidence="2 3" key="1">
    <citation type="submission" date="2024-10" db="EMBL/GenBank/DDBJ databases">
        <title>The Natural Products Discovery Center: Release of the First 8490 Sequenced Strains for Exploring Actinobacteria Biosynthetic Diversity.</title>
        <authorList>
            <person name="Kalkreuter E."/>
            <person name="Kautsar S.A."/>
            <person name="Yang D."/>
            <person name="Bader C.D."/>
            <person name="Teijaro C.N."/>
            <person name="Fluegel L."/>
            <person name="Davis C.M."/>
            <person name="Simpson J.R."/>
            <person name="Lauterbach L."/>
            <person name="Steele A.D."/>
            <person name="Gui C."/>
            <person name="Meng S."/>
            <person name="Li G."/>
            <person name="Viehrig K."/>
            <person name="Ye F."/>
            <person name="Su P."/>
            <person name="Kiefer A.F."/>
            <person name="Nichols A."/>
            <person name="Cepeda A.J."/>
            <person name="Yan W."/>
            <person name="Fan B."/>
            <person name="Jiang Y."/>
            <person name="Adhikari A."/>
            <person name="Zheng C.-J."/>
            <person name="Schuster L."/>
            <person name="Cowan T.M."/>
            <person name="Smanski M.J."/>
            <person name="Chevrette M.G."/>
            <person name="De Carvalho L.P.S."/>
            <person name="Shen B."/>
        </authorList>
    </citation>
    <scope>NUCLEOTIDE SEQUENCE [LARGE SCALE GENOMIC DNA]</scope>
    <source>
        <strain evidence="2 3">NPDC003029</strain>
    </source>
</reference>
<keyword evidence="3" id="KW-1185">Reference proteome</keyword>
<name>A0ABW6RLH0_9ACTN</name>
<dbReference type="EMBL" id="JBIAPK010000006">
    <property type="protein sequence ID" value="MFF3341404.1"/>
    <property type="molecule type" value="Genomic_DNA"/>
</dbReference>
<dbReference type="InterPro" id="IPR056077">
    <property type="entry name" value="DUF7660"/>
</dbReference>
<dbReference type="Proteomes" id="UP001601976">
    <property type="component" value="Unassembled WGS sequence"/>
</dbReference>
<organism evidence="2 3">
    <name type="scientific">Streptomyces flavidovirens</name>
    <dbReference type="NCBI Taxonomy" id="67298"/>
    <lineage>
        <taxon>Bacteria</taxon>
        <taxon>Bacillati</taxon>
        <taxon>Actinomycetota</taxon>
        <taxon>Actinomycetes</taxon>
        <taxon>Kitasatosporales</taxon>
        <taxon>Streptomycetaceae</taxon>
        <taxon>Streptomyces</taxon>
    </lineage>
</organism>
<dbReference type="Pfam" id="PF24693">
    <property type="entry name" value="DUF7660"/>
    <property type="match status" value="1"/>
</dbReference>
<protein>
    <recommendedName>
        <fullName evidence="1">DUF7660 domain-containing protein</fullName>
    </recommendedName>
</protein>
<dbReference type="RefSeq" id="WP_355717100.1">
    <property type="nucleotide sequence ID" value="NZ_JBEXNP010000005.1"/>
</dbReference>
<sequence length="79" mass="9178">MSLELRSREELVAFLLDLHRDFRERGHEWENNNLDDFLEALAAWVHDSPGAYRNVGEQIPPDGDWAFLARALHAATIYE</sequence>
<accession>A0ABW6RLH0</accession>
<evidence type="ECO:0000313" key="3">
    <source>
        <dbReference type="Proteomes" id="UP001601976"/>
    </source>
</evidence>
<evidence type="ECO:0000259" key="1">
    <source>
        <dbReference type="Pfam" id="PF24693"/>
    </source>
</evidence>
<comment type="caution">
    <text evidence="2">The sequence shown here is derived from an EMBL/GenBank/DDBJ whole genome shotgun (WGS) entry which is preliminary data.</text>
</comment>
<gene>
    <name evidence="2" type="ORF">ACFYWW_22195</name>
</gene>
<feature type="domain" description="DUF7660" evidence="1">
    <location>
        <begin position="7"/>
        <end position="79"/>
    </location>
</feature>
<evidence type="ECO:0000313" key="2">
    <source>
        <dbReference type="EMBL" id="MFF3341404.1"/>
    </source>
</evidence>